<feature type="transmembrane region" description="Helical" evidence="2">
    <location>
        <begin position="7"/>
        <end position="31"/>
    </location>
</feature>
<dbReference type="PANTHER" id="PTHR39430:SF1">
    <property type="entry name" value="PROTEASE"/>
    <property type="match status" value="1"/>
</dbReference>
<sequence>MKMKIKNLFFIAGIWLFLYLFFLLPFSLVYVAHSDAHQTILDFNEWLTALIVVLLGTFWWHIHYPLSLRHAWWGILIGAIPFVPLFIFFQMGDTAWSLQHTPDVWPLIWITVVNAIGVGVSEELIFRGTILTLFRRIFGSYRHAILLSVSLTAILFGAMHLEIGTNFFFPSLTTAINAAGSGFLFGILTICTKSLWPAIILHAAWDVLPMLQKVMNPGTWLADVSPQPFVLSGFLVGVAACVVMVLFGLLIYGVWRRFSHQVVTEKMG</sequence>
<organism evidence="4 5">
    <name type="scientific">Schleiferilactobacillus perolens DSM 12744</name>
    <dbReference type="NCBI Taxonomy" id="1423792"/>
    <lineage>
        <taxon>Bacteria</taxon>
        <taxon>Bacillati</taxon>
        <taxon>Bacillota</taxon>
        <taxon>Bacilli</taxon>
        <taxon>Lactobacillales</taxon>
        <taxon>Lactobacillaceae</taxon>
        <taxon>Schleiferilactobacillus</taxon>
    </lineage>
</organism>
<comment type="caution">
    <text evidence="4">The sequence shown here is derived from an EMBL/GenBank/DDBJ whole genome shotgun (WGS) entry which is preliminary data.</text>
</comment>
<keyword evidence="2" id="KW-0472">Membrane</keyword>
<dbReference type="PANTHER" id="PTHR39430">
    <property type="entry name" value="MEMBRANE-ASSOCIATED PROTEASE-RELATED"/>
    <property type="match status" value="1"/>
</dbReference>
<gene>
    <name evidence="4" type="ORF">FD09_GL001666</name>
</gene>
<evidence type="ECO:0000256" key="1">
    <source>
        <dbReference type="ARBA" id="ARBA00009067"/>
    </source>
</evidence>
<evidence type="ECO:0000256" key="2">
    <source>
        <dbReference type="SAM" id="Phobius"/>
    </source>
</evidence>
<dbReference type="Pfam" id="PF02517">
    <property type="entry name" value="Rce1-like"/>
    <property type="match status" value="1"/>
</dbReference>
<keyword evidence="5" id="KW-1185">Reference proteome</keyword>
<comment type="similarity">
    <text evidence="1">Belongs to the UPF0177 family.</text>
</comment>
<feature type="transmembrane region" description="Helical" evidence="2">
    <location>
        <begin position="141"/>
        <end position="161"/>
    </location>
</feature>
<dbReference type="AlphaFoldDB" id="A0A0R1MKG1"/>
<dbReference type="Proteomes" id="UP000051330">
    <property type="component" value="Unassembled WGS sequence"/>
</dbReference>
<feature type="transmembrane region" description="Helical" evidence="2">
    <location>
        <begin position="231"/>
        <end position="255"/>
    </location>
</feature>
<dbReference type="GO" id="GO:0080120">
    <property type="term" value="P:CAAX-box protein maturation"/>
    <property type="evidence" value="ECO:0007669"/>
    <property type="project" value="UniProtKB-ARBA"/>
</dbReference>
<name>A0A0R1MKG1_9LACO</name>
<protein>
    <recommendedName>
        <fullName evidence="3">CAAX prenyl protease 2/Lysostaphin resistance protein A-like domain-containing protein</fullName>
    </recommendedName>
</protein>
<proteinExistence type="inferred from homology"/>
<evidence type="ECO:0000313" key="5">
    <source>
        <dbReference type="Proteomes" id="UP000051330"/>
    </source>
</evidence>
<feature type="transmembrane region" description="Helical" evidence="2">
    <location>
        <begin position="104"/>
        <end position="120"/>
    </location>
</feature>
<evidence type="ECO:0000313" key="4">
    <source>
        <dbReference type="EMBL" id="KRL08398.1"/>
    </source>
</evidence>
<keyword evidence="2" id="KW-1133">Transmembrane helix</keyword>
<reference evidence="4 5" key="1">
    <citation type="journal article" date="2015" name="Genome Announc.">
        <title>Expanding the biotechnology potential of lactobacilli through comparative genomics of 213 strains and associated genera.</title>
        <authorList>
            <person name="Sun Z."/>
            <person name="Harris H.M."/>
            <person name="McCann A."/>
            <person name="Guo C."/>
            <person name="Argimon S."/>
            <person name="Zhang W."/>
            <person name="Yang X."/>
            <person name="Jeffery I.B."/>
            <person name="Cooney J.C."/>
            <person name="Kagawa T.F."/>
            <person name="Liu W."/>
            <person name="Song Y."/>
            <person name="Salvetti E."/>
            <person name="Wrobel A."/>
            <person name="Rasinkangas P."/>
            <person name="Parkhill J."/>
            <person name="Rea M.C."/>
            <person name="O'Sullivan O."/>
            <person name="Ritari J."/>
            <person name="Douillard F.P."/>
            <person name="Paul Ross R."/>
            <person name="Yang R."/>
            <person name="Briner A.E."/>
            <person name="Felis G.E."/>
            <person name="de Vos W.M."/>
            <person name="Barrangou R."/>
            <person name="Klaenhammer T.R."/>
            <person name="Caufield P.W."/>
            <person name="Cui Y."/>
            <person name="Zhang H."/>
            <person name="O'Toole P.W."/>
        </authorList>
    </citation>
    <scope>NUCLEOTIDE SEQUENCE [LARGE SCALE GENOMIC DNA]</scope>
    <source>
        <strain evidence="4 5">DSM 12744</strain>
    </source>
</reference>
<dbReference type="PATRIC" id="fig|1423792.3.peg.1690"/>
<feature type="transmembrane region" description="Helical" evidence="2">
    <location>
        <begin position="43"/>
        <end position="60"/>
    </location>
</feature>
<accession>A0A0R1MKG1</accession>
<dbReference type="OrthoDB" id="1437285at2"/>
<dbReference type="RefSeq" id="WP_057822483.1">
    <property type="nucleotide sequence ID" value="NZ_AZEC01000025.1"/>
</dbReference>
<feature type="transmembrane region" description="Helical" evidence="2">
    <location>
        <begin position="167"/>
        <end position="188"/>
    </location>
</feature>
<dbReference type="GO" id="GO:0004175">
    <property type="term" value="F:endopeptidase activity"/>
    <property type="evidence" value="ECO:0007669"/>
    <property type="project" value="UniProtKB-ARBA"/>
</dbReference>
<feature type="transmembrane region" description="Helical" evidence="2">
    <location>
        <begin position="72"/>
        <end position="92"/>
    </location>
</feature>
<dbReference type="EMBL" id="AZEC01000025">
    <property type="protein sequence ID" value="KRL08398.1"/>
    <property type="molecule type" value="Genomic_DNA"/>
</dbReference>
<feature type="transmembrane region" description="Helical" evidence="2">
    <location>
        <begin position="195"/>
        <end position="211"/>
    </location>
</feature>
<feature type="domain" description="CAAX prenyl protease 2/Lysostaphin resistance protein A-like" evidence="3">
    <location>
        <begin position="106"/>
        <end position="207"/>
    </location>
</feature>
<dbReference type="InterPro" id="IPR003675">
    <property type="entry name" value="Rce1/LyrA-like_dom"/>
</dbReference>
<keyword evidence="2" id="KW-0812">Transmembrane</keyword>
<evidence type="ECO:0000259" key="3">
    <source>
        <dbReference type="Pfam" id="PF02517"/>
    </source>
</evidence>